<dbReference type="Proteomes" id="UP001560267">
    <property type="component" value="Unassembled WGS sequence"/>
</dbReference>
<dbReference type="PANTHER" id="PTHR30002:SF4">
    <property type="entry name" value="EPOXYQUEUOSINE REDUCTASE"/>
    <property type="match status" value="1"/>
</dbReference>
<dbReference type="Gene3D" id="3.30.70.20">
    <property type="match status" value="1"/>
</dbReference>
<dbReference type="InterPro" id="IPR017896">
    <property type="entry name" value="4Fe4S_Fe-S-bd"/>
</dbReference>
<gene>
    <name evidence="6" type="ORF">AB6A68_04615</name>
</gene>
<comment type="caution">
    <text evidence="6">The sequence shown here is derived from an EMBL/GenBank/DDBJ whole genome shotgun (WGS) entry which is preliminary data.</text>
</comment>
<dbReference type="Pfam" id="PF13484">
    <property type="entry name" value="Fer4_16"/>
    <property type="match status" value="1"/>
</dbReference>
<evidence type="ECO:0000313" key="7">
    <source>
        <dbReference type="Proteomes" id="UP001560267"/>
    </source>
</evidence>
<keyword evidence="7" id="KW-1185">Reference proteome</keyword>
<evidence type="ECO:0000256" key="2">
    <source>
        <dbReference type="ARBA" id="ARBA00022723"/>
    </source>
</evidence>
<sequence length="331" mass="36435">MIQRDLERGLVELLVDHGVVAAGSAALGPLHFDAHQARLRVAAGEASAAHFTFRNPERASALVNSYPWARGYISIALAYATSQGDGVASVAAYAAQNRYDDLRRVLLSATEFLGHEGVRAVSVYDANHAFDKGLARRGGVGFVGRHSLVMVPKFGARVVLGSIVTAKELNVSLGQHFRVDPCRGCRRCIDACPTAAIVAPGRVIANRCIADVLQRESWSRDDRRSVGVRVYGCDTCIDACPVGWRSRLPVEEAPLARWLVADDEHLLMEVGNWYIPRRDTYFVRRNIANALRNRGSLTLAERGALARLCLSDDRRLRREALRTLLAIRWGP</sequence>
<dbReference type="InterPro" id="IPR004453">
    <property type="entry name" value="QueG"/>
</dbReference>
<dbReference type="EMBL" id="JBFSHR010000011">
    <property type="protein sequence ID" value="MEX6429118.1"/>
    <property type="molecule type" value="Genomic_DNA"/>
</dbReference>
<dbReference type="PANTHER" id="PTHR30002">
    <property type="entry name" value="EPOXYQUEUOSINE REDUCTASE"/>
    <property type="match status" value="1"/>
</dbReference>
<dbReference type="SUPFAM" id="SSF54862">
    <property type="entry name" value="4Fe-4S ferredoxins"/>
    <property type="match status" value="1"/>
</dbReference>
<reference evidence="6 7" key="1">
    <citation type="submission" date="2024-07" db="EMBL/GenBank/DDBJ databases">
        <title>Draft Genome Sequence of Ferrimicrobium acidiphilum Strain YE2023, Isolated from a Pulp of Bioleach Reactor.</title>
        <authorList>
            <person name="Elkina Y.A."/>
            <person name="Bulaeva A.G."/>
            <person name="Beletsky A.V."/>
            <person name="Mardanov A.V."/>
        </authorList>
    </citation>
    <scope>NUCLEOTIDE SEQUENCE [LARGE SCALE GENOMIC DNA]</scope>
    <source>
        <strain evidence="6 7">YE2023</strain>
    </source>
</reference>
<proteinExistence type="predicted"/>
<accession>A0ABV3Y3L1</accession>
<evidence type="ECO:0000259" key="5">
    <source>
        <dbReference type="PROSITE" id="PS51379"/>
    </source>
</evidence>
<protein>
    <submittedName>
        <fullName evidence="6">4Fe-4S double cluster binding domain-containing protein</fullName>
    </submittedName>
</protein>
<keyword evidence="3" id="KW-0408">Iron</keyword>
<evidence type="ECO:0000256" key="1">
    <source>
        <dbReference type="ARBA" id="ARBA00022485"/>
    </source>
</evidence>
<evidence type="ECO:0000313" key="6">
    <source>
        <dbReference type="EMBL" id="MEX6429118.1"/>
    </source>
</evidence>
<dbReference type="PROSITE" id="PS51379">
    <property type="entry name" value="4FE4S_FER_2"/>
    <property type="match status" value="1"/>
</dbReference>
<organism evidence="6 7">
    <name type="scientific">Ferrimicrobium acidiphilum</name>
    <dbReference type="NCBI Taxonomy" id="121039"/>
    <lineage>
        <taxon>Bacteria</taxon>
        <taxon>Bacillati</taxon>
        <taxon>Actinomycetota</taxon>
        <taxon>Acidimicrobiia</taxon>
        <taxon>Acidimicrobiales</taxon>
        <taxon>Acidimicrobiaceae</taxon>
        <taxon>Ferrimicrobium</taxon>
    </lineage>
</organism>
<dbReference type="PROSITE" id="PS00198">
    <property type="entry name" value="4FE4S_FER_1"/>
    <property type="match status" value="1"/>
</dbReference>
<evidence type="ECO:0000256" key="4">
    <source>
        <dbReference type="ARBA" id="ARBA00023014"/>
    </source>
</evidence>
<keyword evidence="2" id="KW-0479">Metal-binding</keyword>
<keyword evidence="4" id="KW-0411">Iron-sulfur</keyword>
<dbReference type="RefSeq" id="WP_298382904.1">
    <property type="nucleotide sequence ID" value="NZ_JBFSHR010000011.1"/>
</dbReference>
<feature type="domain" description="4Fe-4S ferredoxin-type" evidence="5">
    <location>
        <begin position="175"/>
        <end position="202"/>
    </location>
</feature>
<dbReference type="InterPro" id="IPR017900">
    <property type="entry name" value="4Fe4S_Fe_S_CS"/>
</dbReference>
<name>A0ABV3Y3L1_9ACTN</name>
<evidence type="ECO:0000256" key="3">
    <source>
        <dbReference type="ARBA" id="ARBA00023004"/>
    </source>
</evidence>
<keyword evidence="1" id="KW-0004">4Fe-4S</keyword>